<evidence type="ECO:0000256" key="1">
    <source>
        <dbReference type="SAM" id="Phobius"/>
    </source>
</evidence>
<dbReference type="Proteomes" id="UP001500051">
    <property type="component" value="Unassembled WGS sequence"/>
</dbReference>
<organism evidence="2 3">
    <name type="scientific">Microlunatus aurantiacus</name>
    <dbReference type="NCBI Taxonomy" id="446786"/>
    <lineage>
        <taxon>Bacteria</taxon>
        <taxon>Bacillati</taxon>
        <taxon>Actinomycetota</taxon>
        <taxon>Actinomycetes</taxon>
        <taxon>Propionibacteriales</taxon>
        <taxon>Propionibacteriaceae</taxon>
        <taxon>Microlunatus</taxon>
    </lineage>
</organism>
<keyword evidence="3" id="KW-1185">Reference proteome</keyword>
<feature type="transmembrane region" description="Helical" evidence="1">
    <location>
        <begin position="21"/>
        <end position="39"/>
    </location>
</feature>
<feature type="transmembrane region" description="Helical" evidence="1">
    <location>
        <begin position="117"/>
        <end position="137"/>
    </location>
</feature>
<sequence length="172" mass="17998">MTPAQQPPERPTATAAQNATGRAAGIYGLIVSASVLATVGSQMRTAPLAVAVFVTLLVYWLSEQYAELGARASEGRIPSAGSVRSALRDKWPIVSASYVPLVALLVARLLGATPSDAALVALVVIVVLLMIYGWRAGRAARMGRLAQTGMVLLAGGLGVLMIVLKVSLKYFH</sequence>
<proteinExistence type="predicted"/>
<keyword evidence="1" id="KW-1133">Transmembrane helix</keyword>
<evidence type="ECO:0008006" key="4">
    <source>
        <dbReference type="Google" id="ProtNLM"/>
    </source>
</evidence>
<keyword evidence="1" id="KW-0812">Transmembrane</keyword>
<comment type="caution">
    <text evidence="2">The sequence shown here is derived from an EMBL/GenBank/DDBJ whole genome shotgun (WGS) entry which is preliminary data.</text>
</comment>
<feature type="transmembrane region" description="Helical" evidence="1">
    <location>
        <begin position="91"/>
        <end position="111"/>
    </location>
</feature>
<accession>A0ABP7DBF4</accession>
<name>A0ABP7DBF4_9ACTN</name>
<dbReference type="EMBL" id="BAAAYX010000004">
    <property type="protein sequence ID" value="GAA3702022.1"/>
    <property type="molecule type" value="Genomic_DNA"/>
</dbReference>
<protein>
    <recommendedName>
        <fullName evidence="4">MAPEG family protein</fullName>
    </recommendedName>
</protein>
<evidence type="ECO:0000313" key="3">
    <source>
        <dbReference type="Proteomes" id="UP001500051"/>
    </source>
</evidence>
<gene>
    <name evidence="2" type="ORF">GCM10022204_18690</name>
</gene>
<feature type="transmembrane region" description="Helical" evidence="1">
    <location>
        <begin position="149"/>
        <end position="168"/>
    </location>
</feature>
<feature type="transmembrane region" description="Helical" evidence="1">
    <location>
        <begin position="45"/>
        <end position="62"/>
    </location>
</feature>
<evidence type="ECO:0000313" key="2">
    <source>
        <dbReference type="EMBL" id="GAA3702022.1"/>
    </source>
</evidence>
<dbReference type="RefSeq" id="WP_344812054.1">
    <property type="nucleotide sequence ID" value="NZ_BAAAYX010000004.1"/>
</dbReference>
<reference evidence="3" key="1">
    <citation type="journal article" date="2019" name="Int. J. Syst. Evol. Microbiol.">
        <title>The Global Catalogue of Microorganisms (GCM) 10K type strain sequencing project: providing services to taxonomists for standard genome sequencing and annotation.</title>
        <authorList>
            <consortium name="The Broad Institute Genomics Platform"/>
            <consortium name="The Broad Institute Genome Sequencing Center for Infectious Disease"/>
            <person name="Wu L."/>
            <person name="Ma J."/>
        </authorList>
    </citation>
    <scope>NUCLEOTIDE SEQUENCE [LARGE SCALE GENOMIC DNA]</scope>
    <source>
        <strain evidence="3">JCM 16548</strain>
    </source>
</reference>
<keyword evidence="1" id="KW-0472">Membrane</keyword>